<name>A0ACC0L488_RHOML</name>
<evidence type="ECO:0000313" key="2">
    <source>
        <dbReference type="Proteomes" id="UP001062846"/>
    </source>
</evidence>
<accession>A0ACC0L488</accession>
<reference evidence="1" key="1">
    <citation type="submission" date="2022-02" db="EMBL/GenBank/DDBJ databases">
        <title>Plant Genome Project.</title>
        <authorList>
            <person name="Zhang R.-G."/>
        </authorList>
    </citation>
    <scope>NUCLEOTIDE SEQUENCE</scope>
    <source>
        <strain evidence="1">AT1</strain>
    </source>
</reference>
<keyword evidence="2" id="KW-1185">Reference proteome</keyword>
<evidence type="ECO:0000313" key="1">
    <source>
        <dbReference type="EMBL" id="KAI8523056.1"/>
    </source>
</evidence>
<sequence length="793" mass="86302">MIGLESLSGYQYNRTNFVGSFSPTTPSNLRLGSNASPAAISPMLNCRLYSSFFGGKGDKARDTEVSAVSGGGEPAVGESGSGGSDIVDMAKDNWKSTVETITYLGERAKEASNEVTPRVQQVLESHPDLRDVIVSHLKVTIVMSYIYSLKEAYEALRTFEILGIGKELNIRDSTCPFVMDTLGSSSSNSWDMFYALGVNRLLKCEINDEVYAGIASRLKAYVNAANSLLDFYYSIGSLRLLKDLTSEIDVLLVDADGIFQSIKALSQSDGRWRYSSNDPASSSTSAAGAALQTLAGVVLLASSEIDQSLIRTLTNDIVKLFDSIEKYDDGAYYFDEKVADAREYQGPLSVTSLVVRGLTAVASATSESINLPGDKILGLAKFFLAIGIPDSAKGFYSQIEALACLESNRVSIPLILSLPATVLSLTRKDQLKVRVTTVLGSKAPPLSVKLIQAFTSGSKDASIIESQELTFDSENDAHLLDAVLKSVDVGKYQFVFEIVLHDSENKNIYATGGRTKVPIYVTGVIKVDNAEISVLDSDLGTVETQKKLDLPGETALSLSANHLQKLRLSFQLTTPFGNPFQPHQAFLNLRHETQVEHIFVSGNSGKQFVIMLDFLGLVDKFFYLSGRYDIQLTVGDAVMENSYLLELGNIDLDLPEPPEKASRAPPQPADLYLRYGPKAEITHIFRSPEKRPPPELSLSFFALVLLPILGFVVGLLRLGVNLKNFPTATVSATFAILFHLGIAAVLLLYVLFWVKLDLFTTLKALGFLSIFLMFVGHRTLAHLASASAKLKSA</sequence>
<proteinExistence type="predicted"/>
<dbReference type="EMBL" id="CM046400">
    <property type="protein sequence ID" value="KAI8523056.1"/>
    <property type="molecule type" value="Genomic_DNA"/>
</dbReference>
<organism evidence="1 2">
    <name type="scientific">Rhododendron molle</name>
    <name type="common">Chinese azalea</name>
    <name type="synonym">Azalea mollis</name>
    <dbReference type="NCBI Taxonomy" id="49168"/>
    <lineage>
        <taxon>Eukaryota</taxon>
        <taxon>Viridiplantae</taxon>
        <taxon>Streptophyta</taxon>
        <taxon>Embryophyta</taxon>
        <taxon>Tracheophyta</taxon>
        <taxon>Spermatophyta</taxon>
        <taxon>Magnoliopsida</taxon>
        <taxon>eudicotyledons</taxon>
        <taxon>Gunneridae</taxon>
        <taxon>Pentapetalae</taxon>
        <taxon>asterids</taxon>
        <taxon>Ericales</taxon>
        <taxon>Ericaceae</taxon>
        <taxon>Ericoideae</taxon>
        <taxon>Rhodoreae</taxon>
        <taxon>Rhododendron</taxon>
    </lineage>
</organism>
<comment type="caution">
    <text evidence="1">The sequence shown here is derived from an EMBL/GenBank/DDBJ whole genome shotgun (WGS) entry which is preliminary data.</text>
</comment>
<dbReference type="Proteomes" id="UP001062846">
    <property type="component" value="Chromosome 13"/>
</dbReference>
<gene>
    <name evidence="1" type="ORF">RHMOL_Rhmol13G0044900</name>
</gene>
<protein>
    <submittedName>
        <fullName evidence="1">Uncharacterized protein</fullName>
    </submittedName>
</protein>